<feature type="coiled-coil region" evidence="1">
    <location>
        <begin position="127"/>
        <end position="164"/>
    </location>
</feature>
<feature type="coiled-coil region" evidence="1">
    <location>
        <begin position="193"/>
        <end position="227"/>
    </location>
</feature>
<sequence>MVDDIYAQNDPIYELQLCQMQNAKLQEQLRRLLLKNDTLESMRLRFELQIEDLKAEVKERMAKETSLGTKHGALKCELVGLRTHFATLSSRYAQVREELQMRDDESKVQRDEMSRIRCALQRKSDLLTQQKAKITALMHELEDSKRKAEQYAHAEKKANDYKQKSKEQLQVTHDLRRQTEMSHANEYQLTVQLEQEKDQNAVHQVRCKALRAENGKLRVQLVSMKREVLEARGDGLDDKAKKATPLSSIISVASLQDEVKALRKRVMQKHKLLLGYKHKSAELEAELSFIRSQLLKTTQASHSLQQDCMQERESAMAQVAAIQADMKAKVVQRVDQLDGLRASIYDSLEVFICCGDDVSQSEQRIRPLPHSLYPDAEIDTTVLSMRRWTDLSTRDLDDALFVGRTETPKQRRCTRKEGTSLLRRLESALEESPEDCRTEICHILEFLCARERELVEMTARSY</sequence>
<accession>K3WCJ1</accession>
<dbReference type="EMBL" id="GL376628">
    <property type="status" value="NOT_ANNOTATED_CDS"/>
    <property type="molecule type" value="Genomic_DNA"/>
</dbReference>
<keyword evidence="1" id="KW-0175">Coiled coil</keyword>
<dbReference type="Proteomes" id="UP000019132">
    <property type="component" value="Unassembled WGS sequence"/>
</dbReference>
<reference evidence="3" key="1">
    <citation type="journal article" date="2010" name="Genome Biol.">
        <title>Genome sequence of the necrotrophic plant pathogen Pythium ultimum reveals original pathogenicity mechanisms and effector repertoire.</title>
        <authorList>
            <person name="Levesque C.A."/>
            <person name="Brouwer H."/>
            <person name="Cano L."/>
            <person name="Hamilton J.P."/>
            <person name="Holt C."/>
            <person name="Huitema E."/>
            <person name="Raffaele S."/>
            <person name="Robideau G.P."/>
            <person name="Thines M."/>
            <person name="Win J."/>
            <person name="Zerillo M.M."/>
            <person name="Beakes G.W."/>
            <person name="Boore J.L."/>
            <person name="Busam D."/>
            <person name="Dumas B."/>
            <person name="Ferriera S."/>
            <person name="Fuerstenberg S.I."/>
            <person name="Gachon C.M."/>
            <person name="Gaulin E."/>
            <person name="Govers F."/>
            <person name="Grenville-Briggs L."/>
            <person name="Horner N."/>
            <person name="Hostetler J."/>
            <person name="Jiang R.H."/>
            <person name="Johnson J."/>
            <person name="Krajaejun T."/>
            <person name="Lin H."/>
            <person name="Meijer H.J."/>
            <person name="Moore B."/>
            <person name="Morris P."/>
            <person name="Phuntmart V."/>
            <person name="Puiu D."/>
            <person name="Shetty J."/>
            <person name="Stajich J.E."/>
            <person name="Tripathy S."/>
            <person name="Wawra S."/>
            <person name="van West P."/>
            <person name="Whitty B.R."/>
            <person name="Coutinho P.M."/>
            <person name="Henrissat B."/>
            <person name="Martin F."/>
            <person name="Thomas P.D."/>
            <person name="Tyler B.M."/>
            <person name="De Vries R.P."/>
            <person name="Kamoun S."/>
            <person name="Yandell M."/>
            <person name="Tisserat N."/>
            <person name="Buell C.R."/>
        </authorList>
    </citation>
    <scope>NUCLEOTIDE SEQUENCE</scope>
    <source>
        <strain evidence="3">DAOM:BR144</strain>
    </source>
</reference>
<dbReference type="InParanoid" id="K3WCJ1"/>
<keyword evidence="3" id="KW-1185">Reference proteome</keyword>
<protein>
    <submittedName>
        <fullName evidence="2">Uncharacterized protein</fullName>
    </submittedName>
</protein>
<evidence type="ECO:0000313" key="3">
    <source>
        <dbReference type="Proteomes" id="UP000019132"/>
    </source>
</evidence>
<dbReference type="AlphaFoldDB" id="K3WCJ1"/>
<evidence type="ECO:0000313" key="2">
    <source>
        <dbReference type="EnsemblProtists" id="PYU1_T002682"/>
    </source>
</evidence>
<dbReference type="EnsemblProtists" id="PYU1_T002682">
    <property type="protein sequence ID" value="PYU1_T002682"/>
    <property type="gene ID" value="PYU1_G002679"/>
</dbReference>
<proteinExistence type="predicted"/>
<dbReference type="eggNOG" id="ENOG502SM0R">
    <property type="taxonomic scope" value="Eukaryota"/>
</dbReference>
<reference evidence="2" key="3">
    <citation type="submission" date="2015-02" db="UniProtKB">
        <authorList>
            <consortium name="EnsemblProtists"/>
        </authorList>
    </citation>
    <scope>IDENTIFICATION</scope>
    <source>
        <strain evidence="2">DAOM BR144</strain>
    </source>
</reference>
<name>K3WCJ1_GLOUD</name>
<dbReference type="HOGENOM" id="CLU_048827_0_0_1"/>
<feature type="coiled-coil region" evidence="1">
    <location>
        <begin position="15"/>
        <end position="56"/>
    </location>
</feature>
<evidence type="ECO:0000256" key="1">
    <source>
        <dbReference type="SAM" id="Coils"/>
    </source>
</evidence>
<reference evidence="3" key="2">
    <citation type="submission" date="2010-04" db="EMBL/GenBank/DDBJ databases">
        <authorList>
            <person name="Buell R."/>
            <person name="Hamilton J."/>
            <person name="Hostetler J."/>
        </authorList>
    </citation>
    <scope>NUCLEOTIDE SEQUENCE [LARGE SCALE GENOMIC DNA]</scope>
    <source>
        <strain evidence="3">DAOM:BR144</strain>
    </source>
</reference>
<dbReference type="VEuPathDB" id="FungiDB:PYU1_G002679"/>
<organism evidence="2 3">
    <name type="scientific">Globisporangium ultimum (strain ATCC 200006 / CBS 805.95 / DAOM BR144)</name>
    <name type="common">Pythium ultimum</name>
    <dbReference type="NCBI Taxonomy" id="431595"/>
    <lineage>
        <taxon>Eukaryota</taxon>
        <taxon>Sar</taxon>
        <taxon>Stramenopiles</taxon>
        <taxon>Oomycota</taxon>
        <taxon>Peronosporomycetes</taxon>
        <taxon>Pythiales</taxon>
        <taxon>Pythiaceae</taxon>
        <taxon>Globisporangium</taxon>
    </lineage>
</organism>
<dbReference type="OMA" id="SHANEYQ"/>